<evidence type="ECO:0000259" key="1">
    <source>
        <dbReference type="PROSITE" id="PS51038"/>
    </source>
</evidence>
<accession>A0A7J8WPK9</accession>
<dbReference type="AlphaFoldDB" id="A0A7J8WPK9"/>
<dbReference type="EMBL" id="JABFAA010000002">
    <property type="protein sequence ID" value="MBA0676987.1"/>
    <property type="molecule type" value="Genomic_DNA"/>
</dbReference>
<name>A0A7J8WPK9_GOSAI</name>
<dbReference type="GO" id="GO:0003682">
    <property type="term" value="F:chromatin binding"/>
    <property type="evidence" value="ECO:0007669"/>
    <property type="project" value="InterPro"/>
</dbReference>
<reference evidence="2 3" key="1">
    <citation type="journal article" date="2019" name="Genome Biol. Evol.">
        <title>Insights into the evolution of the New World diploid cottons (Gossypium, subgenus Houzingenia) based on genome sequencing.</title>
        <authorList>
            <person name="Grover C.E."/>
            <person name="Arick M.A. 2nd"/>
            <person name="Thrash A."/>
            <person name="Conover J.L."/>
            <person name="Sanders W.S."/>
            <person name="Peterson D.G."/>
            <person name="Frelichowski J.E."/>
            <person name="Scheffler J.A."/>
            <person name="Scheffler B.E."/>
            <person name="Wendel J.F."/>
        </authorList>
    </citation>
    <scope>NUCLEOTIDE SEQUENCE [LARGE SCALE GENOMIC DNA]</scope>
    <source>
        <strain evidence="2">185</strain>
        <tissue evidence="2">Leaf</tissue>
    </source>
</reference>
<sequence>NLLEIGDNLFLVNGERVKHYFGGTIKEVIETQDLQCKVIWTKHERRTTLKENKEMDEEFENFIAKGKNFELRKERLTTFYLTPEELAVILVVQEFYLALKERETKRPYNDMRAYVNGVDVLVTPGRIFQYFDAPYYYCDFLFRTDLYQFKNIDMDEVVMSLAEGREEWTYELGTNLPTTNQALITPLQKI</sequence>
<feature type="non-terminal residue" evidence="2">
    <location>
        <position position="1"/>
    </location>
</feature>
<feature type="domain" description="BAH" evidence="1">
    <location>
        <begin position="1"/>
        <end position="153"/>
    </location>
</feature>
<comment type="caution">
    <text evidence="2">The sequence shown here is derived from an EMBL/GenBank/DDBJ whole genome shotgun (WGS) entry which is preliminary data.</text>
</comment>
<proteinExistence type="predicted"/>
<dbReference type="PROSITE" id="PS51038">
    <property type="entry name" value="BAH"/>
    <property type="match status" value="1"/>
</dbReference>
<evidence type="ECO:0000313" key="2">
    <source>
        <dbReference type="EMBL" id="MBA0676987.1"/>
    </source>
</evidence>
<organism evidence="2 3">
    <name type="scientific">Gossypium aridum</name>
    <name type="common">American cotton</name>
    <name type="synonym">Erioxylum aridum</name>
    <dbReference type="NCBI Taxonomy" id="34290"/>
    <lineage>
        <taxon>Eukaryota</taxon>
        <taxon>Viridiplantae</taxon>
        <taxon>Streptophyta</taxon>
        <taxon>Embryophyta</taxon>
        <taxon>Tracheophyta</taxon>
        <taxon>Spermatophyta</taxon>
        <taxon>Magnoliopsida</taxon>
        <taxon>eudicotyledons</taxon>
        <taxon>Gunneridae</taxon>
        <taxon>Pentapetalae</taxon>
        <taxon>rosids</taxon>
        <taxon>malvids</taxon>
        <taxon>Malvales</taxon>
        <taxon>Malvaceae</taxon>
        <taxon>Malvoideae</taxon>
        <taxon>Gossypium</taxon>
    </lineage>
</organism>
<dbReference type="Proteomes" id="UP000593577">
    <property type="component" value="Unassembled WGS sequence"/>
</dbReference>
<dbReference type="InterPro" id="IPR001025">
    <property type="entry name" value="BAH_dom"/>
</dbReference>
<evidence type="ECO:0000313" key="3">
    <source>
        <dbReference type="Proteomes" id="UP000593577"/>
    </source>
</evidence>
<protein>
    <recommendedName>
        <fullName evidence="1">BAH domain-containing protein</fullName>
    </recommendedName>
</protein>
<gene>
    <name evidence="2" type="ORF">Goari_018417</name>
</gene>
<keyword evidence="3" id="KW-1185">Reference proteome</keyword>